<organism evidence="2 3">
    <name type="scientific">Patella caerulea</name>
    <name type="common">Rayed Mediterranean limpet</name>
    <dbReference type="NCBI Taxonomy" id="87958"/>
    <lineage>
        <taxon>Eukaryota</taxon>
        <taxon>Metazoa</taxon>
        <taxon>Spiralia</taxon>
        <taxon>Lophotrochozoa</taxon>
        <taxon>Mollusca</taxon>
        <taxon>Gastropoda</taxon>
        <taxon>Patellogastropoda</taxon>
        <taxon>Patelloidea</taxon>
        <taxon>Patellidae</taxon>
        <taxon>Patella</taxon>
    </lineage>
</organism>
<accession>A0AAN8PH51</accession>
<evidence type="ECO:0000313" key="2">
    <source>
        <dbReference type="EMBL" id="KAK6170385.1"/>
    </source>
</evidence>
<comment type="caution">
    <text evidence="2">The sequence shown here is derived from an EMBL/GenBank/DDBJ whole genome shotgun (WGS) entry which is preliminary data.</text>
</comment>
<dbReference type="EMBL" id="JAZGQO010000014">
    <property type="protein sequence ID" value="KAK6170385.1"/>
    <property type="molecule type" value="Genomic_DNA"/>
</dbReference>
<feature type="compositionally biased region" description="Polar residues" evidence="1">
    <location>
        <begin position="66"/>
        <end position="75"/>
    </location>
</feature>
<feature type="region of interest" description="Disordered" evidence="1">
    <location>
        <begin position="1"/>
        <end position="166"/>
    </location>
</feature>
<evidence type="ECO:0000256" key="1">
    <source>
        <dbReference type="SAM" id="MobiDB-lite"/>
    </source>
</evidence>
<feature type="compositionally biased region" description="Polar residues" evidence="1">
    <location>
        <begin position="153"/>
        <end position="166"/>
    </location>
</feature>
<protein>
    <recommendedName>
        <fullName evidence="4">C3H1-type domain-containing protein</fullName>
    </recommendedName>
</protein>
<gene>
    <name evidence="2" type="ORF">SNE40_018794</name>
</gene>
<name>A0AAN8PH51_PATCE</name>
<evidence type="ECO:0008006" key="4">
    <source>
        <dbReference type="Google" id="ProtNLM"/>
    </source>
</evidence>
<feature type="compositionally biased region" description="Polar residues" evidence="1">
    <location>
        <begin position="36"/>
        <end position="54"/>
    </location>
</feature>
<reference evidence="2 3" key="1">
    <citation type="submission" date="2024-01" db="EMBL/GenBank/DDBJ databases">
        <title>The genome of the rayed Mediterranean limpet Patella caerulea (Linnaeus, 1758).</title>
        <authorList>
            <person name="Anh-Thu Weber A."/>
            <person name="Halstead-Nussloch G."/>
        </authorList>
    </citation>
    <scope>NUCLEOTIDE SEQUENCE [LARGE SCALE GENOMIC DNA]</scope>
    <source>
        <strain evidence="2">AATW-2023a</strain>
        <tissue evidence="2">Whole specimen</tissue>
    </source>
</reference>
<dbReference type="Proteomes" id="UP001347796">
    <property type="component" value="Unassembled WGS sequence"/>
</dbReference>
<evidence type="ECO:0000313" key="3">
    <source>
        <dbReference type="Proteomes" id="UP001347796"/>
    </source>
</evidence>
<dbReference type="PANTHER" id="PTHR35558:SF1">
    <property type="entry name" value="ENDONUCLEASE_EXONUCLEASE_PHOSPHATASE DOMAIN-CONTAINING PROTEIN"/>
    <property type="match status" value="1"/>
</dbReference>
<dbReference type="AlphaFoldDB" id="A0AAN8PH51"/>
<proteinExistence type="predicted"/>
<keyword evidence="3" id="KW-1185">Reference proteome</keyword>
<dbReference type="PANTHER" id="PTHR35558">
    <property type="entry name" value="SGNH_HYDRO DOMAIN-CONTAINING PROTEIN"/>
    <property type="match status" value="1"/>
</dbReference>
<sequence length="438" mass="49410">MERTPSRQSRRKTNSPYLKPASSVTTGATVHCEGTVSETSISMPPPTSEKSGTSLAHMIENRRIRQSQTRGQSATGRAPVRSKAKKRSATASARPEGRSTINARTPGIQPPYTQDPLSMPPSLNPAVTNNKRGGRASKPSSTVTSVERDITIDQHSGSSDDQMESSQGNVNIFDLGVSSETDTEAEAQFEQRHPPLLDSIHGLMGSNVSTKTRNRILKGDYIDLSKINKSHDRRSSKNDYFSNTHIEKSLPMTLDVWTDAFLVYMAIYLTAHPSRTQEMLKYMHTIRLAASRGEGWVEYDQQFRYKRALDPSSSWAVVDYELWLLTMSRQYTNKTLPSFKPAGRCFDFNNRGFCLKQQCKYQHCCIICRGPHPGSSCSNRENQQGRSTPPYPYPPSSTFQKYRYHPYSKSGNKYINRRPSRFQSDINRNMVPCNRSKN</sequence>